<protein>
    <submittedName>
        <fullName evidence="2">Uncharacterized protein</fullName>
    </submittedName>
</protein>
<keyword evidence="1" id="KW-1133">Transmembrane helix</keyword>
<evidence type="ECO:0000313" key="2">
    <source>
        <dbReference type="EMBL" id="EDQ92355.1"/>
    </source>
</evidence>
<organism evidence="2 3">
    <name type="scientific">Monosiga brevicollis</name>
    <name type="common">Choanoflagellate</name>
    <dbReference type="NCBI Taxonomy" id="81824"/>
    <lineage>
        <taxon>Eukaryota</taxon>
        <taxon>Choanoflagellata</taxon>
        <taxon>Craspedida</taxon>
        <taxon>Salpingoecidae</taxon>
        <taxon>Monosiga</taxon>
    </lineage>
</organism>
<name>A9UP41_MONBE</name>
<keyword evidence="3" id="KW-1185">Reference proteome</keyword>
<reference evidence="2 3" key="1">
    <citation type="journal article" date="2008" name="Nature">
        <title>The genome of the choanoflagellate Monosiga brevicollis and the origin of metazoans.</title>
        <authorList>
            <consortium name="JGI Sequencing"/>
            <person name="King N."/>
            <person name="Westbrook M.J."/>
            <person name="Young S.L."/>
            <person name="Kuo A."/>
            <person name="Abedin M."/>
            <person name="Chapman J."/>
            <person name="Fairclough S."/>
            <person name="Hellsten U."/>
            <person name="Isogai Y."/>
            <person name="Letunic I."/>
            <person name="Marr M."/>
            <person name="Pincus D."/>
            <person name="Putnam N."/>
            <person name="Rokas A."/>
            <person name="Wright K.J."/>
            <person name="Zuzow R."/>
            <person name="Dirks W."/>
            <person name="Good M."/>
            <person name="Goodstein D."/>
            <person name="Lemons D."/>
            <person name="Li W."/>
            <person name="Lyons J.B."/>
            <person name="Morris A."/>
            <person name="Nichols S."/>
            <person name="Richter D.J."/>
            <person name="Salamov A."/>
            <person name="Bork P."/>
            <person name="Lim W.A."/>
            <person name="Manning G."/>
            <person name="Miller W.T."/>
            <person name="McGinnis W."/>
            <person name="Shapiro H."/>
            <person name="Tjian R."/>
            <person name="Grigoriev I.V."/>
            <person name="Rokhsar D."/>
        </authorList>
    </citation>
    <scope>NUCLEOTIDE SEQUENCE [LARGE SCALE GENOMIC DNA]</scope>
    <source>
        <strain evidence="3">MX1 / ATCC 50154</strain>
    </source>
</reference>
<dbReference type="GeneID" id="5888131"/>
<evidence type="ECO:0000313" key="3">
    <source>
        <dbReference type="Proteomes" id="UP000001357"/>
    </source>
</evidence>
<dbReference type="AlphaFoldDB" id="A9UP41"/>
<dbReference type="RefSeq" id="XP_001742117.1">
    <property type="nucleotide sequence ID" value="XM_001742065.1"/>
</dbReference>
<dbReference type="EMBL" id="CH991543">
    <property type="protein sequence ID" value="EDQ92355.1"/>
    <property type="molecule type" value="Genomic_DNA"/>
</dbReference>
<feature type="transmembrane region" description="Helical" evidence="1">
    <location>
        <begin position="69"/>
        <end position="89"/>
    </location>
</feature>
<dbReference type="Proteomes" id="UP000001357">
    <property type="component" value="Unassembled WGS sequence"/>
</dbReference>
<proteinExistence type="predicted"/>
<sequence length="117" mass="12743">MTKLNVKGLCDTYGREEMQLRLTSPTGVANALVVREESNESPSEGDNTVCDASLNRPAGSGEFSIVLEWVASGAFASTTACSSGFLGFIKRRRINTRRVCQADDGRFDDEHKKIILA</sequence>
<dbReference type="InParanoid" id="A9UP41"/>
<keyword evidence="1" id="KW-0812">Transmembrane</keyword>
<dbReference type="KEGG" id="mbr:MONBRDRAFT_4842"/>
<accession>A9UP41</accession>
<keyword evidence="1" id="KW-0472">Membrane</keyword>
<gene>
    <name evidence="2" type="ORF">MONBRDRAFT_4842</name>
</gene>
<evidence type="ECO:0000256" key="1">
    <source>
        <dbReference type="SAM" id="Phobius"/>
    </source>
</evidence>